<evidence type="ECO:0000256" key="1">
    <source>
        <dbReference type="ARBA" id="ARBA00022516"/>
    </source>
</evidence>
<reference evidence="4 5" key="1">
    <citation type="submission" date="2018-01" db="EMBL/GenBank/DDBJ databases">
        <title>The draft genome of Hanstruepera neustonica JCM19743.</title>
        <authorList>
            <person name="He R.-H."/>
            <person name="Du Z.-J."/>
        </authorList>
    </citation>
    <scope>NUCLEOTIDE SEQUENCE [LARGE SCALE GENOMIC DNA]</scope>
    <source>
        <strain evidence="4 5">JCM19743</strain>
    </source>
</reference>
<dbReference type="PANTHER" id="PTHR38764">
    <property type="entry name" value="ACYL CARRIER PROTEIN PHOSPHODIESTERASE"/>
    <property type="match status" value="1"/>
</dbReference>
<dbReference type="OrthoDB" id="8442777at2"/>
<dbReference type="GO" id="GO:0008770">
    <property type="term" value="F:[acyl-carrier-protein] phosphodiesterase activity"/>
    <property type="evidence" value="ECO:0007669"/>
    <property type="project" value="InterPro"/>
</dbReference>
<name>A0A2K1DX45_9FLAO</name>
<keyword evidence="3" id="KW-0443">Lipid metabolism</keyword>
<dbReference type="GO" id="GO:0006633">
    <property type="term" value="P:fatty acid biosynthetic process"/>
    <property type="evidence" value="ECO:0007669"/>
    <property type="project" value="InterPro"/>
</dbReference>
<proteinExistence type="predicted"/>
<dbReference type="Proteomes" id="UP000236641">
    <property type="component" value="Unassembled WGS sequence"/>
</dbReference>
<accession>A0A2K1DX45</accession>
<dbReference type="Pfam" id="PF04336">
    <property type="entry name" value="ACP_PD"/>
    <property type="match status" value="1"/>
</dbReference>
<comment type="caution">
    <text evidence="4">The sequence shown here is derived from an EMBL/GenBank/DDBJ whole genome shotgun (WGS) entry which is preliminary data.</text>
</comment>
<keyword evidence="1" id="KW-0444">Lipid biosynthesis</keyword>
<organism evidence="4 5">
    <name type="scientific">Hanstruepera neustonica</name>
    <dbReference type="NCBI Taxonomy" id="1445657"/>
    <lineage>
        <taxon>Bacteria</taxon>
        <taxon>Pseudomonadati</taxon>
        <taxon>Bacteroidota</taxon>
        <taxon>Flavobacteriia</taxon>
        <taxon>Flavobacteriales</taxon>
        <taxon>Flavobacteriaceae</taxon>
        <taxon>Hanstruepera</taxon>
    </lineage>
</organism>
<gene>
    <name evidence="4" type="ORF">C1T31_10675</name>
</gene>
<dbReference type="PANTHER" id="PTHR38764:SF1">
    <property type="entry name" value="ACYL CARRIER PROTEIN PHOSPHODIESTERASE"/>
    <property type="match status" value="1"/>
</dbReference>
<keyword evidence="5" id="KW-1185">Reference proteome</keyword>
<dbReference type="InterPro" id="IPR007431">
    <property type="entry name" value="ACP_PD"/>
</dbReference>
<keyword evidence="2" id="KW-0378">Hydrolase</keyword>
<dbReference type="EMBL" id="POWF01000007">
    <property type="protein sequence ID" value="PNQ72607.1"/>
    <property type="molecule type" value="Genomic_DNA"/>
</dbReference>
<dbReference type="PIRSF" id="PIRSF011489">
    <property type="entry name" value="DUF479"/>
    <property type="match status" value="1"/>
</dbReference>
<evidence type="ECO:0000256" key="2">
    <source>
        <dbReference type="ARBA" id="ARBA00022801"/>
    </source>
</evidence>
<dbReference type="AlphaFoldDB" id="A0A2K1DX45"/>
<evidence type="ECO:0000256" key="3">
    <source>
        <dbReference type="ARBA" id="ARBA00023098"/>
    </source>
</evidence>
<sequence>MNFLAHIYLSGDNELVTIGNFMADGIRGKKYKNYPVDLQIGILLHREIDTFTDSHPIVRQSTKRLHKNYSHYSGVIVDILYDHFLAKNWKAYSETALDSYVENFYCSLEKHFDILPARIQKMMPFMISENWLLNYANIDGIQQVLNGMNRRTKNKSKMNMATTELIAYYSEFEEEFSTFFEELITFSKDKLAEITQKLKTNP</sequence>
<evidence type="ECO:0000313" key="5">
    <source>
        <dbReference type="Proteomes" id="UP000236641"/>
    </source>
</evidence>
<dbReference type="RefSeq" id="WP_103052489.1">
    <property type="nucleotide sequence ID" value="NZ_POWF01000007.1"/>
</dbReference>
<protein>
    <submittedName>
        <fullName evidence="4">DUF479 domain-containing protein</fullName>
    </submittedName>
</protein>
<evidence type="ECO:0000313" key="4">
    <source>
        <dbReference type="EMBL" id="PNQ72607.1"/>
    </source>
</evidence>